<evidence type="ECO:0008006" key="4">
    <source>
        <dbReference type="Google" id="ProtNLM"/>
    </source>
</evidence>
<comment type="caution">
    <text evidence="2">The sequence shown here is derived from an EMBL/GenBank/DDBJ whole genome shotgun (WGS) entry which is preliminary data.</text>
</comment>
<feature type="region of interest" description="Disordered" evidence="1">
    <location>
        <begin position="68"/>
        <end position="127"/>
    </location>
</feature>
<evidence type="ECO:0000256" key="1">
    <source>
        <dbReference type="SAM" id="MobiDB-lite"/>
    </source>
</evidence>
<protein>
    <recommendedName>
        <fullName evidence="4">Pentatricopeptide repeat protein</fullName>
    </recommendedName>
</protein>
<dbReference type="InterPro" id="IPR011990">
    <property type="entry name" value="TPR-like_helical_dom_sf"/>
</dbReference>
<gene>
    <name evidence="2" type="ORF">BDN71DRAFT_1447129</name>
</gene>
<sequence>MLIASTVGPISTKLLSTARRAITHQLCRTPSLPSICIRSSRSRVPYVPLEPTQTFSVPPPVTVTFPRKTVEKTLSVPSAREERSKARQKRDRKQSGEEQAGCASHHLQSGKKGKKKKKNSAVQGNKVSRRQRIWDRVEFSEHCSGVGPSTVKAENALAEQQLKDHTFSFDDHLQEGCADFVSFTSMDGLPEGDREMNLIHIIERSTSATDVWQAYTELREYYDQSQSLSAGLLALHHLHRVIRVLSENRPKTRTRFIRLLDVIQFLQKCGGKVQLHEWNALIHSAGRGWRKTRVEDFQLVMDVYNDMVTGAPAGTTMAGSIYDNAPLQGKPVHPDIITLTSILDIAARTLHAPSIRRATGLLHDASLSPNRFTHLSMLRYFISTRQLSGVRSTVLKMKEQGLELGIDGLNACIWAYSRAGDLEMVRIIYRVLRHRIWPEDKRAEVAAIMRQLKSEEAIDIEPHLIPDEVTFFEVVQAMAYHGDLLVCLNTLTDMLSAPHNSPADPKIYADATSAPSSYPSIMPAFRAIFLGFAKHGVTQTDPSAVIRHSTLDTFRSTRWNHQNLLSLFEVFMGRPECARPSRSVIYWIIVAFMKTSMHDPLVIRDIWIRMEARFSGPWGGRENRLQRLRKMIFSNEYLHPPTSPQPRKRKVHHRTRM</sequence>
<evidence type="ECO:0000313" key="2">
    <source>
        <dbReference type="EMBL" id="KAF9495705.1"/>
    </source>
</evidence>
<accession>A0A9P5ZZW3</accession>
<keyword evidence="3" id="KW-1185">Reference proteome</keyword>
<dbReference type="Proteomes" id="UP000807025">
    <property type="component" value="Unassembled WGS sequence"/>
</dbReference>
<proteinExistence type="predicted"/>
<dbReference type="Gene3D" id="1.25.40.10">
    <property type="entry name" value="Tetratricopeptide repeat domain"/>
    <property type="match status" value="1"/>
</dbReference>
<evidence type="ECO:0000313" key="3">
    <source>
        <dbReference type="Proteomes" id="UP000807025"/>
    </source>
</evidence>
<feature type="compositionally biased region" description="Basic residues" evidence="1">
    <location>
        <begin position="108"/>
        <end position="119"/>
    </location>
</feature>
<dbReference type="AlphaFoldDB" id="A0A9P5ZZW3"/>
<dbReference type="OrthoDB" id="1908178at2759"/>
<reference evidence="2" key="1">
    <citation type="submission" date="2020-11" db="EMBL/GenBank/DDBJ databases">
        <authorList>
            <consortium name="DOE Joint Genome Institute"/>
            <person name="Ahrendt S."/>
            <person name="Riley R."/>
            <person name="Andreopoulos W."/>
            <person name="Labutti K."/>
            <person name="Pangilinan J."/>
            <person name="Ruiz-Duenas F.J."/>
            <person name="Barrasa J.M."/>
            <person name="Sanchez-Garcia M."/>
            <person name="Camarero S."/>
            <person name="Miyauchi S."/>
            <person name="Serrano A."/>
            <person name="Linde D."/>
            <person name="Babiker R."/>
            <person name="Drula E."/>
            <person name="Ayuso-Fernandez I."/>
            <person name="Pacheco R."/>
            <person name="Padilla G."/>
            <person name="Ferreira P."/>
            <person name="Barriuso J."/>
            <person name="Kellner H."/>
            <person name="Castanera R."/>
            <person name="Alfaro M."/>
            <person name="Ramirez L."/>
            <person name="Pisabarro A.G."/>
            <person name="Kuo A."/>
            <person name="Tritt A."/>
            <person name="Lipzen A."/>
            <person name="He G."/>
            <person name="Yan M."/>
            <person name="Ng V."/>
            <person name="Cullen D."/>
            <person name="Martin F."/>
            <person name="Rosso M.-N."/>
            <person name="Henrissat B."/>
            <person name="Hibbett D."/>
            <person name="Martinez A.T."/>
            <person name="Grigoriev I.V."/>
        </authorList>
    </citation>
    <scope>NUCLEOTIDE SEQUENCE</scope>
    <source>
        <strain evidence="2">ATCC 90797</strain>
    </source>
</reference>
<feature type="compositionally biased region" description="Basic residues" evidence="1">
    <location>
        <begin position="646"/>
        <end position="657"/>
    </location>
</feature>
<name>A0A9P5ZZW3_PLEER</name>
<dbReference type="EMBL" id="MU154559">
    <property type="protein sequence ID" value="KAF9495705.1"/>
    <property type="molecule type" value="Genomic_DNA"/>
</dbReference>
<organism evidence="2 3">
    <name type="scientific">Pleurotus eryngii</name>
    <name type="common">Boletus of the steppes</name>
    <dbReference type="NCBI Taxonomy" id="5323"/>
    <lineage>
        <taxon>Eukaryota</taxon>
        <taxon>Fungi</taxon>
        <taxon>Dikarya</taxon>
        <taxon>Basidiomycota</taxon>
        <taxon>Agaricomycotina</taxon>
        <taxon>Agaricomycetes</taxon>
        <taxon>Agaricomycetidae</taxon>
        <taxon>Agaricales</taxon>
        <taxon>Pleurotineae</taxon>
        <taxon>Pleurotaceae</taxon>
        <taxon>Pleurotus</taxon>
    </lineage>
</organism>
<feature type="region of interest" description="Disordered" evidence="1">
    <location>
        <begin position="637"/>
        <end position="657"/>
    </location>
</feature>